<evidence type="ECO:0000313" key="1">
    <source>
        <dbReference type="EMBL" id="KRM62091.1"/>
    </source>
</evidence>
<sequence length="145" mass="16624">MSELGLFEQQTIFSSHIDKEKTQRNVKRLLKDELPRLERIAGESLIKAASMDGMPKAPSRGNSQEDRIVQRLTAHEIIVASIKAIHACSATSEQVLDMLYLQKMSDTMVYMTIGYQKSQFYNHVKPKALMEFSEAFMYDDIKAYK</sequence>
<dbReference type="AlphaFoldDB" id="A0A0R2ACX3"/>
<dbReference type="PATRIC" id="fig|1423813.3.peg.842"/>
<keyword evidence="2" id="KW-1185">Reference proteome</keyword>
<comment type="caution">
    <text evidence="1">The sequence shown here is derived from an EMBL/GenBank/DDBJ whole genome shotgun (WGS) entry which is preliminary data.</text>
</comment>
<dbReference type="OrthoDB" id="2301896at2"/>
<protein>
    <submittedName>
        <fullName evidence="1">Prophage Lp2 protein 31</fullName>
    </submittedName>
</protein>
<dbReference type="InterPro" id="IPR006524">
    <property type="entry name" value="ArpU-like"/>
</dbReference>
<accession>A0A0R2ACX3</accession>
<dbReference type="EMBL" id="AYYY01000011">
    <property type="protein sequence ID" value="KRM62091.1"/>
    <property type="molecule type" value="Genomic_DNA"/>
</dbReference>
<dbReference type="NCBIfam" id="TIGR01637">
    <property type="entry name" value="phage_arpU"/>
    <property type="match status" value="1"/>
</dbReference>
<gene>
    <name evidence="1" type="ORF">FC26_GL000822</name>
</gene>
<name>A0A0R2ACX3_9LACO</name>
<reference evidence="1 2" key="1">
    <citation type="journal article" date="2015" name="Genome Announc.">
        <title>Expanding the biotechnology potential of lactobacilli through comparative genomics of 213 strains and associated genera.</title>
        <authorList>
            <person name="Sun Z."/>
            <person name="Harris H.M."/>
            <person name="McCann A."/>
            <person name="Guo C."/>
            <person name="Argimon S."/>
            <person name="Zhang W."/>
            <person name="Yang X."/>
            <person name="Jeffery I.B."/>
            <person name="Cooney J.C."/>
            <person name="Kagawa T.F."/>
            <person name="Liu W."/>
            <person name="Song Y."/>
            <person name="Salvetti E."/>
            <person name="Wrobel A."/>
            <person name="Rasinkangas P."/>
            <person name="Parkhill J."/>
            <person name="Rea M.C."/>
            <person name="O'Sullivan O."/>
            <person name="Ritari J."/>
            <person name="Douillard F.P."/>
            <person name="Paul Ross R."/>
            <person name="Yang R."/>
            <person name="Briner A.E."/>
            <person name="Felis G.E."/>
            <person name="de Vos W.M."/>
            <person name="Barrangou R."/>
            <person name="Klaenhammer T.R."/>
            <person name="Caufield P.W."/>
            <person name="Cui Y."/>
            <person name="Zhang H."/>
            <person name="O'Toole P.W."/>
        </authorList>
    </citation>
    <scope>NUCLEOTIDE SEQUENCE [LARGE SCALE GENOMIC DNA]</scope>
    <source>
        <strain evidence="1 2">DSM 20634</strain>
    </source>
</reference>
<proteinExistence type="predicted"/>
<dbReference type="STRING" id="1423813.FC26_GL000822"/>
<evidence type="ECO:0000313" key="2">
    <source>
        <dbReference type="Proteomes" id="UP000051733"/>
    </source>
</evidence>
<dbReference type="Proteomes" id="UP000051733">
    <property type="component" value="Unassembled WGS sequence"/>
</dbReference>
<organism evidence="1 2">
    <name type="scientific">Paucilactobacillus vaccinostercus DSM 20634</name>
    <dbReference type="NCBI Taxonomy" id="1423813"/>
    <lineage>
        <taxon>Bacteria</taxon>
        <taxon>Bacillati</taxon>
        <taxon>Bacillota</taxon>
        <taxon>Bacilli</taxon>
        <taxon>Lactobacillales</taxon>
        <taxon>Lactobacillaceae</taxon>
        <taxon>Paucilactobacillus</taxon>
    </lineage>
</organism>